<evidence type="ECO:0000313" key="1">
    <source>
        <dbReference type="EMBL" id="MFB9075169.1"/>
    </source>
</evidence>
<dbReference type="EMBL" id="JBHMFI010000019">
    <property type="protein sequence ID" value="MFB9075169.1"/>
    <property type="molecule type" value="Genomic_DNA"/>
</dbReference>
<sequence>MAWDNNFYSSEIQQFNIFQFEQRNKGLFGGNDVIGIWPTCRCGIGPEKSVGFVPGFAWWSSSIGNNFRQSE</sequence>
<organism evidence="1 2">
    <name type="scientific">Citricoccus parietis</name>
    <dbReference type="NCBI Taxonomy" id="592307"/>
    <lineage>
        <taxon>Bacteria</taxon>
        <taxon>Bacillati</taxon>
        <taxon>Actinomycetota</taxon>
        <taxon>Actinomycetes</taxon>
        <taxon>Micrococcales</taxon>
        <taxon>Micrococcaceae</taxon>
        <taxon>Citricoccus</taxon>
    </lineage>
</organism>
<reference evidence="1 2" key="1">
    <citation type="submission" date="2024-09" db="EMBL/GenBank/DDBJ databases">
        <authorList>
            <person name="Sun Q."/>
            <person name="Mori K."/>
        </authorList>
    </citation>
    <scope>NUCLEOTIDE SEQUENCE [LARGE SCALE GENOMIC DNA]</scope>
    <source>
        <strain evidence="1 2">CCM 7609</strain>
    </source>
</reference>
<accession>A0ABV5G950</accession>
<evidence type="ECO:0000313" key="2">
    <source>
        <dbReference type="Proteomes" id="UP001589575"/>
    </source>
</evidence>
<comment type="caution">
    <text evidence="1">The sequence shown here is derived from an EMBL/GenBank/DDBJ whole genome shotgun (WGS) entry which is preliminary data.</text>
</comment>
<keyword evidence="2" id="KW-1185">Reference proteome</keyword>
<gene>
    <name evidence="1" type="ORF">ACFFX0_29925</name>
</gene>
<proteinExistence type="predicted"/>
<dbReference type="Proteomes" id="UP001589575">
    <property type="component" value="Unassembled WGS sequence"/>
</dbReference>
<protein>
    <submittedName>
        <fullName evidence="1">Uncharacterized protein</fullName>
    </submittedName>
</protein>
<name>A0ABV5G950_9MICC</name>